<accession>A0ABS7KB27</accession>
<sequence>MVVIKIKTLALYIFGFVRFVILVISIVLSMWFFIVAIFSGIAAIGETQEEWVYVLTQYLYFLVCALVIGLMNEFEKKINNEDYDISTNMWLLDLYMLILIAHYELPKKLLMKMMGSSK</sequence>
<evidence type="ECO:0008006" key="4">
    <source>
        <dbReference type="Google" id="ProtNLM"/>
    </source>
</evidence>
<gene>
    <name evidence="2" type="ORF">H0185_21850</name>
</gene>
<feature type="transmembrane region" description="Helical" evidence="1">
    <location>
        <begin position="12"/>
        <end position="45"/>
    </location>
</feature>
<name>A0ABS7KB27_9BACI</name>
<feature type="transmembrane region" description="Helical" evidence="1">
    <location>
        <begin position="51"/>
        <end position="71"/>
    </location>
</feature>
<organism evidence="2 3">
    <name type="scientific">Mesobacillus maritimus</name>
    <dbReference type="NCBI Taxonomy" id="1643336"/>
    <lineage>
        <taxon>Bacteria</taxon>
        <taxon>Bacillati</taxon>
        <taxon>Bacillota</taxon>
        <taxon>Bacilli</taxon>
        <taxon>Bacillales</taxon>
        <taxon>Bacillaceae</taxon>
        <taxon>Mesobacillus</taxon>
    </lineage>
</organism>
<evidence type="ECO:0000313" key="3">
    <source>
        <dbReference type="Proteomes" id="UP000769780"/>
    </source>
</evidence>
<keyword evidence="1" id="KW-0472">Membrane</keyword>
<reference evidence="2 3" key="1">
    <citation type="submission" date="2020-07" db="EMBL/GenBank/DDBJ databases">
        <title>Fungal Genomes of the International Space Station.</title>
        <authorList>
            <person name="Seuylemezian A."/>
            <person name="Singh N.K."/>
            <person name="Wood J."/>
            <person name="Venkateswaran K."/>
        </authorList>
    </citation>
    <scope>NUCLEOTIDE SEQUENCE [LARGE SCALE GENOMIC DNA]</scope>
    <source>
        <strain evidence="2 3">PL-B2</strain>
    </source>
</reference>
<evidence type="ECO:0000313" key="2">
    <source>
        <dbReference type="EMBL" id="MBY0099415.1"/>
    </source>
</evidence>
<comment type="caution">
    <text evidence="2">The sequence shown here is derived from an EMBL/GenBank/DDBJ whole genome shotgun (WGS) entry which is preliminary data.</text>
</comment>
<protein>
    <recommendedName>
        <fullName evidence="4">DUF4234 domain-containing protein</fullName>
    </recommendedName>
</protein>
<dbReference type="Proteomes" id="UP000769780">
    <property type="component" value="Unassembled WGS sequence"/>
</dbReference>
<dbReference type="EMBL" id="JACWFH010000036">
    <property type="protein sequence ID" value="MBY0099415.1"/>
    <property type="molecule type" value="Genomic_DNA"/>
</dbReference>
<dbReference type="RefSeq" id="WP_221875630.1">
    <property type="nucleotide sequence ID" value="NZ_JACWFH010000036.1"/>
</dbReference>
<keyword evidence="1" id="KW-1133">Transmembrane helix</keyword>
<proteinExistence type="predicted"/>
<evidence type="ECO:0000256" key="1">
    <source>
        <dbReference type="SAM" id="Phobius"/>
    </source>
</evidence>
<keyword evidence="1" id="KW-0812">Transmembrane</keyword>
<keyword evidence="3" id="KW-1185">Reference proteome</keyword>